<evidence type="ECO:0000313" key="2">
    <source>
        <dbReference type="EMBL" id="SDG18192.1"/>
    </source>
</evidence>
<accession>A0A1G7S5G1</accession>
<dbReference type="Proteomes" id="UP000199134">
    <property type="component" value="Unassembled WGS sequence"/>
</dbReference>
<dbReference type="EMBL" id="FNIW01000005">
    <property type="protein sequence ID" value="SDN90020.1"/>
    <property type="molecule type" value="Genomic_DNA"/>
</dbReference>
<keyword evidence="4" id="KW-1185">Reference proteome</keyword>
<name>A0A1H0F5T1_9BACT</name>
<reference evidence="3 4" key="2">
    <citation type="submission" date="2016-10" db="EMBL/GenBank/DDBJ databases">
        <authorList>
            <person name="Varghese N."/>
            <person name="Submissions S."/>
        </authorList>
    </citation>
    <scope>NUCLEOTIDE SEQUENCE</scope>
    <source>
        <strain evidence="3">BP1-145</strain>
        <strain evidence="4">BP1-148</strain>
    </source>
</reference>
<organism evidence="3 5">
    <name type="scientific">Prevotella communis</name>
    <dbReference type="NCBI Taxonomy" id="2913614"/>
    <lineage>
        <taxon>Bacteria</taxon>
        <taxon>Pseudomonadati</taxon>
        <taxon>Bacteroidota</taxon>
        <taxon>Bacteroidia</taxon>
        <taxon>Bacteroidales</taxon>
        <taxon>Prevotellaceae</taxon>
        <taxon>Prevotella</taxon>
    </lineage>
</organism>
<evidence type="ECO:0000256" key="1">
    <source>
        <dbReference type="SAM" id="Phobius"/>
    </source>
</evidence>
<accession>A0A1H0F5T1</accession>
<evidence type="ECO:0000313" key="3">
    <source>
        <dbReference type="EMBL" id="SDN90020.1"/>
    </source>
</evidence>
<protein>
    <submittedName>
        <fullName evidence="3">Uncharacterized protein</fullName>
    </submittedName>
</protein>
<sequence length="59" mass="6699">MNKLFAYPYIKETVNQNRLTSPMSTGANATVPKVRRHYFIHGVFFLVYGLKGPLGLFPP</sequence>
<proteinExistence type="predicted"/>
<evidence type="ECO:0000313" key="4">
    <source>
        <dbReference type="Proteomes" id="UP000198779"/>
    </source>
</evidence>
<dbReference type="AlphaFoldDB" id="A0A1H0F5T1"/>
<keyword evidence="1" id="KW-0812">Transmembrane</keyword>
<evidence type="ECO:0000313" key="5">
    <source>
        <dbReference type="Proteomes" id="UP000199134"/>
    </source>
</evidence>
<feature type="transmembrane region" description="Helical" evidence="1">
    <location>
        <begin position="38"/>
        <end position="57"/>
    </location>
</feature>
<gene>
    <name evidence="3" type="ORF">SAMN04487900_1055</name>
    <name evidence="2" type="ORF">SAMN04487901_101201</name>
</gene>
<reference evidence="2 5" key="1">
    <citation type="submission" date="2016-10" db="EMBL/GenBank/DDBJ databases">
        <authorList>
            <person name="de Groot N.N."/>
        </authorList>
    </citation>
    <scope>NUCLEOTIDE SEQUENCE [LARGE SCALE GENOMIC DNA]</scope>
    <source>
        <strain evidence="5">BP1-145</strain>
        <strain evidence="2">BP1-148</strain>
    </source>
</reference>
<keyword evidence="1" id="KW-1133">Transmembrane helix</keyword>
<keyword evidence="1" id="KW-0472">Membrane</keyword>
<dbReference type="EMBL" id="FNCQ01000001">
    <property type="protein sequence ID" value="SDG18192.1"/>
    <property type="molecule type" value="Genomic_DNA"/>
</dbReference>
<dbReference type="Proteomes" id="UP000198779">
    <property type="component" value="Unassembled WGS sequence"/>
</dbReference>